<organism evidence="1 2">
    <name type="scientific">Halorubrum californiense DSM 19288</name>
    <dbReference type="NCBI Taxonomy" id="1227465"/>
    <lineage>
        <taxon>Archaea</taxon>
        <taxon>Methanobacteriati</taxon>
        <taxon>Methanobacteriota</taxon>
        <taxon>Stenosarchaea group</taxon>
        <taxon>Halobacteria</taxon>
        <taxon>Halobacteriales</taxon>
        <taxon>Haloferacaceae</taxon>
        <taxon>Halorubrum</taxon>
    </lineage>
</organism>
<gene>
    <name evidence="1" type="ORF">C463_00450</name>
</gene>
<sequence length="74" mass="8066">MATNVIPAIVREEPEGRTARIARDAKGDPIGVAVFLTSEEIESLGVNTAAADAVELQIRDDEAHFFPISWKDDE</sequence>
<accession>M0EQ14</accession>
<comment type="caution">
    <text evidence="1">The sequence shown here is derived from an EMBL/GenBank/DDBJ whole genome shotgun (WGS) entry which is preliminary data.</text>
</comment>
<evidence type="ECO:0000313" key="1">
    <source>
        <dbReference type="EMBL" id="ELZ48489.1"/>
    </source>
</evidence>
<keyword evidence="2" id="KW-1185">Reference proteome</keyword>
<proteinExistence type="predicted"/>
<dbReference type="EMBL" id="AOJK01000008">
    <property type="protein sequence ID" value="ELZ48489.1"/>
    <property type="molecule type" value="Genomic_DNA"/>
</dbReference>
<dbReference type="AlphaFoldDB" id="M0EQ14"/>
<name>M0EQ14_9EURY</name>
<dbReference type="Proteomes" id="UP000011586">
    <property type="component" value="Unassembled WGS sequence"/>
</dbReference>
<protein>
    <submittedName>
        <fullName evidence="1">Uncharacterized protein</fullName>
    </submittedName>
</protein>
<dbReference type="OrthoDB" id="346004at2157"/>
<evidence type="ECO:0000313" key="2">
    <source>
        <dbReference type="Proteomes" id="UP000011586"/>
    </source>
</evidence>
<dbReference type="RefSeq" id="WP_008440086.1">
    <property type="nucleotide sequence ID" value="NZ_AOJK01000008.1"/>
</dbReference>
<reference evidence="1 2" key="1">
    <citation type="journal article" date="2014" name="PLoS Genet.">
        <title>Phylogenetically driven sequencing of extremely halophilic archaea reveals strategies for static and dynamic osmo-response.</title>
        <authorList>
            <person name="Becker E.A."/>
            <person name="Seitzer P.M."/>
            <person name="Tritt A."/>
            <person name="Larsen D."/>
            <person name="Krusor M."/>
            <person name="Yao A.I."/>
            <person name="Wu D."/>
            <person name="Madern D."/>
            <person name="Eisen J.A."/>
            <person name="Darling A.E."/>
            <person name="Facciotti M.T."/>
        </authorList>
    </citation>
    <scope>NUCLEOTIDE SEQUENCE [LARGE SCALE GENOMIC DNA]</scope>
    <source>
        <strain evidence="1 2">DSM 19288</strain>
    </source>
</reference>